<evidence type="ECO:0000259" key="1">
    <source>
        <dbReference type="Pfam" id="PF04321"/>
    </source>
</evidence>
<name>A2FWC8_TRIV3</name>
<dbReference type="SMR" id="A2FWC8"/>
<dbReference type="VEuPathDB" id="TrichDB:TVAG_357160"/>
<dbReference type="Proteomes" id="UP000001542">
    <property type="component" value="Unassembled WGS sequence"/>
</dbReference>
<dbReference type="PDB" id="9GPI">
    <property type="method" value="X-ray"/>
    <property type="resolution" value="2.40 A"/>
    <property type="chains" value="A/B/C/D=1-285"/>
</dbReference>
<evidence type="ECO:0007829" key="5">
    <source>
        <dbReference type="PDB" id="9GSC"/>
    </source>
</evidence>
<dbReference type="eggNOG" id="KOG1430">
    <property type="taxonomic scope" value="Eukaryota"/>
</dbReference>
<dbReference type="RefSeq" id="XP_001303722.1">
    <property type="nucleotide sequence ID" value="XM_001303721.1"/>
</dbReference>
<dbReference type="VEuPathDB" id="TrichDB:TVAGG3_0668750"/>
<dbReference type="EMBL" id="DS114082">
    <property type="protein sequence ID" value="EAX90792.1"/>
    <property type="molecule type" value="Genomic_DNA"/>
</dbReference>
<reference evidence="4" key="3">
    <citation type="submission" date="2024-09" db="PDB data bank">
        <title>Structure of RmlD from T. vaginalis in space group P1.</title>
        <authorList>
            <person name="Gabrielsen M."/>
            <person name="Liu Y.-C."/>
            <person name="Kamarainen O."/>
            <person name="Acosta-Serrano A."/>
            <person name="Mottram J.C."/>
        </authorList>
    </citation>
    <scope>X-RAY CRYSTALLOGRAPHY (2.40 ANGSTROMS)</scope>
    <scope>DISULFIDE BONDS</scope>
</reference>
<dbReference type="PANTHER" id="PTHR43242:SF1">
    <property type="entry name" value="NAD(P)-BINDING ROSSMANN-FOLD SUPERFAMILY PROTEIN"/>
    <property type="match status" value="1"/>
</dbReference>
<dbReference type="InterPro" id="IPR029903">
    <property type="entry name" value="RmlD-like-bd"/>
</dbReference>
<dbReference type="PANTHER" id="PTHR43242">
    <property type="entry name" value="NAD(P)-BINDING ROSSMANN-FOLD SUPERFAMILY PROTEIN"/>
    <property type="match status" value="1"/>
</dbReference>
<protein>
    <submittedName>
        <fullName evidence="2">dTDP-4-dehydrorhamnose reductase, putative</fullName>
    </submittedName>
</protein>
<evidence type="ECO:0000313" key="3">
    <source>
        <dbReference type="Proteomes" id="UP000001542"/>
    </source>
</evidence>
<keyword evidence="3" id="KW-1185">Reference proteome</keyword>
<proteinExistence type="evidence at protein level"/>
<dbReference type="OMA" id="GGDPYNT"/>
<reference evidence="5" key="4">
    <citation type="submission" date="2024-09" db="PDB data bank">
        <title>Structure of RmlD from T. vaginalis in space group P212121.</title>
        <authorList>
            <person name="Gabrielsen M."/>
            <person name="Liu Y.-C."/>
            <person name="Kamarainen O."/>
            <person name="Acosta-Serrano A."/>
            <person name="Mottram J.C."/>
        </authorList>
    </citation>
    <scope>X-RAY CRYSTALLOGRAPHY (2.80 ANGSTROMS)</scope>
</reference>
<reference evidence="2" key="1">
    <citation type="submission" date="2006-10" db="EMBL/GenBank/DDBJ databases">
        <authorList>
            <person name="Amadeo P."/>
            <person name="Zhao Q."/>
            <person name="Wortman J."/>
            <person name="Fraser-Liggett C."/>
            <person name="Carlton J."/>
        </authorList>
    </citation>
    <scope>NUCLEOTIDE SEQUENCE</scope>
    <source>
        <strain evidence="2">G3</strain>
    </source>
</reference>
<accession>A2FWC8</accession>
<gene>
    <name evidence="2" type="ORF">TVAG_357160</name>
</gene>
<feature type="disulfide bond" description="Interchain" evidence="4">
    <location>
        <position position="67"/>
    </location>
</feature>
<dbReference type="SUPFAM" id="SSF51735">
    <property type="entry name" value="NAD(P)-binding Rossmann-fold domains"/>
    <property type="match status" value="1"/>
</dbReference>
<evidence type="ECO:0007829" key="4">
    <source>
        <dbReference type="PDB" id="9GPI"/>
    </source>
</evidence>
<dbReference type="KEGG" id="tva:4748482"/>
<dbReference type="STRING" id="5722.A2FWC8"/>
<dbReference type="Pfam" id="PF04321">
    <property type="entry name" value="RmlD_sub_bind"/>
    <property type="match status" value="1"/>
</dbReference>
<dbReference type="InterPro" id="IPR036291">
    <property type="entry name" value="NAD(P)-bd_dom_sf"/>
</dbReference>
<keyword evidence="4 5" id="KW-0002">3D-structure</keyword>
<evidence type="ECO:0000313" key="2">
    <source>
        <dbReference type="EMBL" id="EAX90792.1"/>
    </source>
</evidence>
<organism evidence="2 3">
    <name type="scientific">Trichomonas vaginalis (strain ATCC PRA-98 / G3)</name>
    <dbReference type="NCBI Taxonomy" id="412133"/>
    <lineage>
        <taxon>Eukaryota</taxon>
        <taxon>Metamonada</taxon>
        <taxon>Parabasalia</taxon>
        <taxon>Trichomonadida</taxon>
        <taxon>Trichomonadidae</taxon>
        <taxon>Trichomonas</taxon>
    </lineage>
</organism>
<sequence>MKTILVTGGSGFLGRRLVSHLSKNYTVVAPTHGELDLTDREKIISEVTKINPQIIIHTAAISNTGLCEQNPELSESINLNGTKYLAEAASKINSKLIFCSSDQIYNGNAEKGPLSEDIDVHPVNVYGKHKLEAERKLQEILPTSVSLRLTWMYDHPSSKIPQHKNLPIMLLEAKEKNVPFVTTVNEYRAITFVGEVVENIEKTFELPGGVYNYGASNTSNSYETYKEIAKIMDVPENLVENDTNRFKAQARNISMNIQKIEKHGIHFSNTVDGFSKMYKSFSNSE</sequence>
<reference evidence="2" key="2">
    <citation type="journal article" date="2007" name="Science">
        <title>Draft genome sequence of the sexually transmitted pathogen Trichomonas vaginalis.</title>
        <authorList>
            <person name="Carlton J.M."/>
            <person name="Hirt R.P."/>
            <person name="Silva J.C."/>
            <person name="Delcher A.L."/>
            <person name="Schatz M."/>
            <person name="Zhao Q."/>
            <person name="Wortman J.R."/>
            <person name="Bidwell S.L."/>
            <person name="Alsmark U.C.M."/>
            <person name="Besteiro S."/>
            <person name="Sicheritz-Ponten T."/>
            <person name="Noel C.J."/>
            <person name="Dacks J.B."/>
            <person name="Foster P.G."/>
            <person name="Simillion C."/>
            <person name="Van de Peer Y."/>
            <person name="Miranda-Saavedra D."/>
            <person name="Barton G.J."/>
            <person name="Westrop G.D."/>
            <person name="Mueller S."/>
            <person name="Dessi D."/>
            <person name="Fiori P.L."/>
            <person name="Ren Q."/>
            <person name="Paulsen I."/>
            <person name="Zhang H."/>
            <person name="Bastida-Corcuera F.D."/>
            <person name="Simoes-Barbosa A."/>
            <person name="Brown M.T."/>
            <person name="Hayes R.D."/>
            <person name="Mukherjee M."/>
            <person name="Okumura C.Y."/>
            <person name="Schneider R."/>
            <person name="Smith A.J."/>
            <person name="Vanacova S."/>
            <person name="Villalvazo M."/>
            <person name="Haas B.J."/>
            <person name="Pertea M."/>
            <person name="Feldblyum T.V."/>
            <person name="Utterback T.R."/>
            <person name="Shu C.L."/>
            <person name="Osoegawa K."/>
            <person name="de Jong P.J."/>
            <person name="Hrdy I."/>
            <person name="Horvathova L."/>
            <person name="Zubacova Z."/>
            <person name="Dolezal P."/>
            <person name="Malik S.B."/>
            <person name="Logsdon J.M. Jr."/>
            <person name="Henze K."/>
            <person name="Gupta A."/>
            <person name="Wang C.C."/>
            <person name="Dunne R.L."/>
            <person name="Upcroft J.A."/>
            <person name="Upcroft P."/>
            <person name="White O."/>
            <person name="Salzberg S.L."/>
            <person name="Tang P."/>
            <person name="Chiu C.-H."/>
            <person name="Lee Y.-S."/>
            <person name="Embley T.M."/>
            <person name="Coombs G.H."/>
            <person name="Mottram J.C."/>
            <person name="Tachezy J."/>
            <person name="Fraser-Liggett C.M."/>
            <person name="Johnson P.J."/>
        </authorList>
    </citation>
    <scope>NUCLEOTIDE SEQUENCE [LARGE SCALE GENOMIC DNA]</scope>
    <source>
        <strain evidence="2">G3</strain>
    </source>
</reference>
<feature type="domain" description="RmlD-like substrate binding" evidence="1">
    <location>
        <begin position="3"/>
        <end position="263"/>
    </location>
</feature>
<dbReference type="Gene3D" id="3.40.50.720">
    <property type="entry name" value="NAD(P)-binding Rossmann-like Domain"/>
    <property type="match status" value="1"/>
</dbReference>
<dbReference type="AlphaFoldDB" id="A2FWC8"/>
<dbReference type="PDB" id="9GSC">
    <property type="method" value="X-ray"/>
    <property type="resolution" value="2.80 A"/>
    <property type="chains" value="A/B/C/D=1-285"/>
</dbReference>
<dbReference type="InParanoid" id="A2FWC8"/>
<dbReference type="OrthoDB" id="6235964at2759"/>